<dbReference type="InterPro" id="IPR001261">
    <property type="entry name" value="ArgE/DapE_CS"/>
</dbReference>
<dbReference type="GO" id="GO:0016787">
    <property type="term" value="F:hydrolase activity"/>
    <property type="evidence" value="ECO:0007669"/>
    <property type="project" value="UniProtKB-KW"/>
</dbReference>
<evidence type="ECO:0000259" key="4">
    <source>
        <dbReference type="Pfam" id="PF07687"/>
    </source>
</evidence>
<dbReference type="PANTHER" id="PTHR42937">
    <property type="match status" value="1"/>
</dbReference>
<dbReference type="PANTHER" id="PTHR42937:SF1">
    <property type="entry name" value="DIAMINOPROPIONATE AMMONIA-LYASE"/>
    <property type="match status" value="1"/>
</dbReference>
<dbReference type="OrthoDB" id="10059875at2759"/>
<evidence type="ECO:0000313" key="6">
    <source>
        <dbReference type="Proteomes" id="UP000054166"/>
    </source>
</evidence>
<accession>A0A0C3CG09</accession>
<dbReference type="SUPFAM" id="SSF55031">
    <property type="entry name" value="Bacterial exopeptidase dimerisation domain"/>
    <property type="match status" value="1"/>
</dbReference>
<dbReference type="InterPro" id="IPR011650">
    <property type="entry name" value="Peptidase_M20_dimer"/>
</dbReference>
<dbReference type="Gene3D" id="3.40.630.10">
    <property type="entry name" value="Zn peptidases"/>
    <property type="match status" value="1"/>
</dbReference>
<reference evidence="5 6" key="1">
    <citation type="submission" date="2014-04" db="EMBL/GenBank/DDBJ databases">
        <authorList>
            <consortium name="DOE Joint Genome Institute"/>
            <person name="Kuo A."/>
            <person name="Tarkka M."/>
            <person name="Buscot F."/>
            <person name="Kohler A."/>
            <person name="Nagy L.G."/>
            <person name="Floudas D."/>
            <person name="Copeland A."/>
            <person name="Barry K.W."/>
            <person name="Cichocki N."/>
            <person name="Veneault-Fourrey C."/>
            <person name="LaButti K."/>
            <person name="Lindquist E.A."/>
            <person name="Lipzen A."/>
            <person name="Lundell T."/>
            <person name="Morin E."/>
            <person name="Murat C."/>
            <person name="Sun H."/>
            <person name="Tunlid A."/>
            <person name="Henrissat B."/>
            <person name="Grigoriev I.V."/>
            <person name="Hibbett D.S."/>
            <person name="Martin F."/>
            <person name="Nordberg H.P."/>
            <person name="Cantor M.N."/>
            <person name="Hua S.X."/>
        </authorList>
    </citation>
    <scope>NUCLEOTIDE SEQUENCE [LARGE SCALE GENOMIC DNA]</scope>
    <source>
        <strain evidence="5 6">F 1598</strain>
    </source>
</reference>
<dbReference type="NCBIfam" id="NF006058">
    <property type="entry name" value="PRK08206.1"/>
    <property type="match status" value="1"/>
</dbReference>
<sequence length="753" mass="80260">MTRNIYPDRLFLNPTTDRFPTSASIDPAILLFHQTLPQYSQTPLVSLAGVAKELGLGGVFVKDETSRFGLPSFKILGASWATFRVVTEALGLPIETSIEKLTQVTQSTSVKIFAATEGNHGRAVARMAAVIGAQAFIFVPKHVNHHIIGLITGEGANIEIIDGDYDQAVRAAAGRSKEENGLLIQDTAWDGYERIPQWIVDGYDTMLQEIDEQAPVIIQEPIDFIFVPVGVGSFAQAVVAHYKSLGHAPRIIAVEPDSAACLKSSLQAGKVTTISTGDSVMAGMNCATMTTIALPVLKAGLEAVTTVSDFEAHLAVQELEVYGVRAGPCGAATLAALRSLTAKARTNLGLGARSNVVLLCSEGSREYSTPRDVSVDDPVALTQALVRINSSNPGPSSTGVGEKEITEFVAAWLAHHGFEVHRLEKHPGRVSVVGVGRGSGGGRSLMFNGHVDTVTLDSYEGDPLSGHIRDGSVFGRGSFDMKAGLAASMVAAVRARSSGVRGDIIVAAVADEEEGSTGTMELLDAGWRADGAVVSEPSHLEVTLSHRGFIWFDVDIIGKAAHGSRPELGVDAIVYAGYFLVELDNYAQELAIRPRHPLLGAGTVHASLITGGEERSSYPALCTISIERRTVAGETELVVQEQLRTILDALASRLPDFTYRLRTGLCRNAFQADRENVLTKIMLREAEKTMGHPPVIRAEPFWTDAALLAEKGIPALLFGVDGGGAHAATEWATIDSIEKVTATLVGVAQDFCR</sequence>
<comment type="similarity">
    <text evidence="1">Belongs to the peptidase M20A family.</text>
</comment>
<name>A0A0C3CG09_PILCF</name>
<dbReference type="Pfam" id="PF00291">
    <property type="entry name" value="PALP"/>
    <property type="match status" value="1"/>
</dbReference>
<dbReference type="InterPro" id="IPR002933">
    <property type="entry name" value="Peptidase_M20"/>
</dbReference>
<dbReference type="AlphaFoldDB" id="A0A0C3CG09"/>
<dbReference type="Gene3D" id="3.30.70.360">
    <property type="match status" value="1"/>
</dbReference>
<dbReference type="Pfam" id="PF07687">
    <property type="entry name" value="M20_dimer"/>
    <property type="match status" value="1"/>
</dbReference>
<dbReference type="Pfam" id="PF01546">
    <property type="entry name" value="Peptidase_M20"/>
    <property type="match status" value="1"/>
</dbReference>
<proteinExistence type="inferred from homology"/>
<dbReference type="InParanoid" id="A0A0C3CG09"/>
<keyword evidence="6" id="KW-1185">Reference proteome</keyword>
<dbReference type="InterPro" id="IPR001926">
    <property type="entry name" value="TrpB-like_PALP"/>
</dbReference>
<dbReference type="PROSITE" id="PS00758">
    <property type="entry name" value="ARGE_DAPE_CPG2_1"/>
    <property type="match status" value="1"/>
</dbReference>
<organism evidence="5 6">
    <name type="scientific">Piloderma croceum (strain F 1598)</name>
    <dbReference type="NCBI Taxonomy" id="765440"/>
    <lineage>
        <taxon>Eukaryota</taxon>
        <taxon>Fungi</taxon>
        <taxon>Dikarya</taxon>
        <taxon>Basidiomycota</taxon>
        <taxon>Agaricomycotina</taxon>
        <taxon>Agaricomycetes</taxon>
        <taxon>Agaricomycetidae</taxon>
        <taxon>Atheliales</taxon>
        <taxon>Atheliaceae</taxon>
        <taxon>Piloderma</taxon>
    </lineage>
</organism>
<feature type="domain" description="Peptidase M20 dimerisation" evidence="4">
    <location>
        <begin position="545"/>
        <end position="651"/>
    </location>
</feature>
<dbReference type="EMBL" id="KN832976">
    <property type="protein sequence ID" value="KIM88677.1"/>
    <property type="molecule type" value="Genomic_DNA"/>
</dbReference>
<evidence type="ECO:0008006" key="7">
    <source>
        <dbReference type="Google" id="ProtNLM"/>
    </source>
</evidence>
<evidence type="ECO:0000256" key="1">
    <source>
        <dbReference type="ARBA" id="ARBA00006247"/>
    </source>
</evidence>
<dbReference type="HOGENOM" id="CLU_021802_8_4_1"/>
<dbReference type="SUPFAM" id="SSF53187">
    <property type="entry name" value="Zn-dependent exopeptidases"/>
    <property type="match status" value="1"/>
</dbReference>
<protein>
    <recommendedName>
        <fullName evidence="7">Succinyl-diaminopimelate desuccinylase</fullName>
    </recommendedName>
</protein>
<keyword evidence="2" id="KW-0378">Hydrolase</keyword>
<evidence type="ECO:0000259" key="3">
    <source>
        <dbReference type="Pfam" id="PF00291"/>
    </source>
</evidence>
<dbReference type="InterPro" id="IPR036264">
    <property type="entry name" value="Bact_exopeptidase_dim_dom"/>
</dbReference>
<feature type="domain" description="Tryptophan synthase beta chain-like PALP" evidence="3">
    <location>
        <begin position="37"/>
        <end position="361"/>
    </location>
</feature>
<evidence type="ECO:0000313" key="5">
    <source>
        <dbReference type="EMBL" id="KIM88677.1"/>
    </source>
</evidence>
<evidence type="ECO:0000256" key="2">
    <source>
        <dbReference type="ARBA" id="ARBA00022801"/>
    </source>
</evidence>
<dbReference type="STRING" id="765440.A0A0C3CG09"/>
<reference evidence="6" key="2">
    <citation type="submission" date="2015-01" db="EMBL/GenBank/DDBJ databases">
        <title>Evolutionary Origins and Diversification of the Mycorrhizal Mutualists.</title>
        <authorList>
            <consortium name="DOE Joint Genome Institute"/>
            <consortium name="Mycorrhizal Genomics Consortium"/>
            <person name="Kohler A."/>
            <person name="Kuo A."/>
            <person name="Nagy L.G."/>
            <person name="Floudas D."/>
            <person name="Copeland A."/>
            <person name="Barry K.W."/>
            <person name="Cichocki N."/>
            <person name="Veneault-Fourrey C."/>
            <person name="LaButti K."/>
            <person name="Lindquist E.A."/>
            <person name="Lipzen A."/>
            <person name="Lundell T."/>
            <person name="Morin E."/>
            <person name="Murat C."/>
            <person name="Riley R."/>
            <person name="Ohm R."/>
            <person name="Sun H."/>
            <person name="Tunlid A."/>
            <person name="Henrissat B."/>
            <person name="Grigoriev I.V."/>
            <person name="Hibbett D.S."/>
            <person name="Martin F."/>
        </authorList>
    </citation>
    <scope>NUCLEOTIDE SEQUENCE [LARGE SCALE GENOMIC DNA]</scope>
    <source>
        <strain evidence="6">F 1598</strain>
    </source>
</reference>
<dbReference type="SUPFAM" id="SSF53686">
    <property type="entry name" value="Tryptophan synthase beta subunit-like PLP-dependent enzymes"/>
    <property type="match status" value="1"/>
</dbReference>
<dbReference type="Gene3D" id="3.40.50.1100">
    <property type="match status" value="2"/>
</dbReference>
<dbReference type="InterPro" id="IPR036052">
    <property type="entry name" value="TrpB-like_PALP_sf"/>
</dbReference>
<dbReference type="Proteomes" id="UP000054166">
    <property type="component" value="Unassembled WGS sequence"/>
</dbReference>
<gene>
    <name evidence="5" type="ORF">PILCRDRAFT_813649</name>
</gene>